<dbReference type="Proteomes" id="UP001177023">
    <property type="component" value="Unassembled WGS sequence"/>
</dbReference>
<sequence length="272" mass="30606">MFFTLTDTPLVCQGLKRSEQRVPREFAGTIRIGLADVNFAELEAAMNSQKARKAMGNGQSTSPGEIDTWTMLAILGAAFFFLSVLYITMMCYRRKSLRNQDQSFKLSTLSIPEPANRSISFGQMPSWRRERAQARNVRGRQLLFGNLERIKEVDERSRSDRSNSGSHRNSLVSAGPDSVHSQESIHSYRSEGGVRKMPSELSNNSRRSRSTSQIPSEQSYAIDVPTTRSTRSHSSWGSAIEKLPLHKSVAIDMPDPSKRPSKSRRPIYSEFV</sequence>
<feature type="non-terminal residue" evidence="3">
    <location>
        <position position="272"/>
    </location>
</feature>
<protein>
    <submittedName>
        <fullName evidence="3">Uncharacterized protein</fullName>
    </submittedName>
</protein>
<evidence type="ECO:0000256" key="2">
    <source>
        <dbReference type="SAM" id="Phobius"/>
    </source>
</evidence>
<accession>A0AA36D0Z3</accession>
<evidence type="ECO:0000313" key="4">
    <source>
        <dbReference type="Proteomes" id="UP001177023"/>
    </source>
</evidence>
<evidence type="ECO:0000256" key="1">
    <source>
        <dbReference type="SAM" id="MobiDB-lite"/>
    </source>
</evidence>
<organism evidence="3 4">
    <name type="scientific">Mesorhabditis spiculigera</name>
    <dbReference type="NCBI Taxonomy" id="96644"/>
    <lineage>
        <taxon>Eukaryota</taxon>
        <taxon>Metazoa</taxon>
        <taxon>Ecdysozoa</taxon>
        <taxon>Nematoda</taxon>
        <taxon>Chromadorea</taxon>
        <taxon>Rhabditida</taxon>
        <taxon>Rhabditina</taxon>
        <taxon>Rhabditomorpha</taxon>
        <taxon>Rhabditoidea</taxon>
        <taxon>Rhabditidae</taxon>
        <taxon>Mesorhabditinae</taxon>
        <taxon>Mesorhabditis</taxon>
    </lineage>
</organism>
<feature type="region of interest" description="Disordered" evidence="1">
    <location>
        <begin position="153"/>
        <end position="272"/>
    </location>
</feature>
<feature type="transmembrane region" description="Helical" evidence="2">
    <location>
        <begin position="69"/>
        <end position="92"/>
    </location>
</feature>
<name>A0AA36D0Z3_9BILA</name>
<feature type="compositionally biased region" description="Polar residues" evidence="1">
    <location>
        <begin position="162"/>
        <end position="172"/>
    </location>
</feature>
<feature type="compositionally biased region" description="Polar residues" evidence="1">
    <location>
        <begin position="226"/>
        <end position="237"/>
    </location>
</feature>
<keyword evidence="2" id="KW-1133">Transmembrane helix</keyword>
<comment type="caution">
    <text evidence="3">The sequence shown here is derived from an EMBL/GenBank/DDBJ whole genome shotgun (WGS) entry which is preliminary data.</text>
</comment>
<keyword evidence="2" id="KW-0472">Membrane</keyword>
<feature type="compositionally biased region" description="Basic and acidic residues" evidence="1">
    <location>
        <begin position="186"/>
        <end position="198"/>
    </location>
</feature>
<evidence type="ECO:0000313" key="3">
    <source>
        <dbReference type="EMBL" id="CAJ0578651.1"/>
    </source>
</evidence>
<dbReference type="EMBL" id="CATQJA010002654">
    <property type="protein sequence ID" value="CAJ0578651.1"/>
    <property type="molecule type" value="Genomic_DNA"/>
</dbReference>
<gene>
    <name evidence="3" type="ORF">MSPICULIGERA_LOCUS16894</name>
</gene>
<keyword evidence="2" id="KW-0812">Transmembrane</keyword>
<dbReference type="AlphaFoldDB" id="A0AA36D0Z3"/>
<keyword evidence="4" id="KW-1185">Reference proteome</keyword>
<reference evidence="3" key="1">
    <citation type="submission" date="2023-06" db="EMBL/GenBank/DDBJ databases">
        <authorList>
            <person name="Delattre M."/>
        </authorList>
    </citation>
    <scope>NUCLEOTIDE SEQUENCE</scope>
    <source>
        <strain evidence="3">AF72</strain>
    </source>
</reference>
<proteinExistence type="predicted"/>